<gene>
    <name evidence="1" type="ORF">HY30_17160</name>
</gene>
<organism evidence="1 2">
    <name type="scientific">Hyphomonas chukchiensis</name>
    <dbReference type="NCBI Taxonomy" id="1280947"/>
    <lineage>
        <taxon>Bacteria</taxon>
        <taxon>Pseudomonadati</taxon>
        <taxon>Pseudomonadota</taxon>
        <taxon>Alphaproteobacteria</taxon>
        <taxon>Hyphomonadales</taxon>
        <taxon>Hyphomonadaceae</taxon>
        <taxon>Hyphomonas</taxon>
    </lineage>
</organism>
<sequence length="169" mass="18048">MKIEIVKGTREDRLTATRDDGSVAQCTFPKKGPVPHDAVHFFVERTFGFRRGFWGMVAGGVSPDDVGAIASAAGHASASKAHVPGEEIVELLQAERLVECFEAEIWGGPAELGTLQGVADAGFAQSFGPSVSLDQARVDAVRSGLSDFSAAWKALETGQSMRLDWREAE</sequence>
<accession>A0A062UHG6</accession>
<protein>
    <submittedName>
        <fullName evidence="1">Uncharacterized protein</fullName>
    </submittedName>
</protein>
<name>A0A062UHG6_9PROT</name>
<dbReference type="OrthoDB" id="583519at2"/>
<evidence type="ECO:0000313" key="1">
    <source>
        <dbReference type="EMBL" id="KCZ57742.1"/>
    </source>
</evidence>
<comment type="caution">
    <text evidence="1">The sequence shown here is derived from an EMBL/GenBank/DDBJ whole genome shotgun (WGS) entry which is preliminary data.</text>
</comment>
<dbReference type="RefSeq" id="WP_034739837.1">
    <property type="nucleotide sequence ID" value="NZ_AWFG01000027.1"/>
</dbReference>
<dbReference type="STRING" id="1280947.HY30_17160"/>
<dbReference type="eggNOG" id="ENOG503397K">
    <property type="taxonomic scope" value="Bacteria"/>
</dbReference>
<reference evidence="1 2" key="1">
    <citation type="journal article" date="2014" name="Antonie Van Leeuwenhoek">
        <title>Hyphomonas beringensis sp. nov. and Hyphomonas chukchiensis sp. nov., isolated from surface seawater of the Bering Sea and Chukchi Sea.</title>
        <authorList>
            <person name="Li C."/>
            <person name="Lai Q."/>
            <person name="Li G."/>
            <person name="Dong C."/>
            <person name="Wang J."/>
            <person name="Liao Y."/>
            <person name="Shao Z."/>
        </authorList>
    </citation>
    <scope>NUCLEOTIDE SEQUENCE [LARGE SCALE GENOMIC DNA]</scope>
    <source>
        <strain evidence="1 2">BH-BN04-4</strain>
    </source>
</reference>
<proteinExistence type="predicted"/>
<dbReference type="PATRIC" id="fig|1280947.3.peg.2011"/>
<keyword evidence="2" id="KW-1185">Reference proteome</keyword>
<dbReference type="Proteomes" id="UP000027190">
    <property type="component" value="Unassembled WGS sequence"/>
</dbReference>
<evidence type="ECO:0000313" key="2">
    <source>
        <dbReference type="Proteomes" id="UP000027190"/>
    </source>
</evidence>
<dbReference type="EMBL" id="AWFG01000027">
    <property type="protein sequence ID" value="KCZ57742.1"/>
    <property type="molecule type" value="Genomic_DNA"/>
</dbReference>
<dbReference type="AlphaFoldDB" id="A0A062UHG6"/>